<evidence type="ECO:0000313" key="8">
    <source>
        <dbReference type="Proteomes" id="UP001527090"/>
    </source>
</evidence>
<feature type="compositionally biased region" description="Polar residues" evidence="5">
    <location>
        <begin position="460"/>
        <end position="470"/>
    </location>
</feature>
<reference evidence="7 8" key="1">
    <citation type="submission" date="2022-05" db="EMBL/GenBank/DDBJ databases">
        <title>Genome Sequencing of Bee-Associated Microbes.</title>
        <authorList>
            <person name="Dunlap C."/>
        </authorList>
    </citation>
    <scope>NUCLEOTIDE SEQUENCE [LARGE SCALE GENOMIC DNA]</scope>
    <source>
        <strain evidence="7 8">NRRL NRS-750</strain>
    </source>
</reference>
<evidence type="ECO:0000313" key="7">
    <source>
        <dbReference type="EMBL" id="MCY9533157.1"/>
    </source>
</evidence>
<keyword evidence="4 6" id="KW-0732">Signal</keyword>
<comment type="similarity">
    <text evidence="2">Belongs to the bacterial solute-binding protein 1 family.</text>
</comment>
<dbReference type="Proteomes" id="UP001527090">
    <property type="component" value="Unassembled WGS sequence"/>
</dbReference>
<dbReference type="Gene3D" id="3.40.190.10">
    <property type="entry name" value="Periplasmic binding protein-like II"/>
    <property type="match status" value="1"/>
</dbReference>
<feature type="signal peptide" evidence="6">
    <location>
        <begin position="1"/>
        <end position="25"/>
    </location>
</feature>
<dbReference type="PROSITE" id="PS51257">
    <property type="entry name" value="PROKAR_LIPOPROTEIN"/>
    <property type="match status" value="1"/>
</dbReference>
<evidence type="ECO:0000256" key="1">
    <source>
        <dbReference type="ARBA" id="ARBA00004196"/>
    </source>
</evidence>
<dbReference type="InterPro" id="IPR050490">
    <property type="entry name" value="Bact_solute-bd_prot1"/>
</dbReference>
<dbReference type="PANTHER" id="PTHR43649:SF31">
    <property type="entry name" value="SN-GLYCEROL-3-PHOSPHATE-BINDING PERIPLASMIC PROTEIN UGPB"/>
    <property type="match status" value="1"/>
</dbReference>
<keyword evidence="8" id="KW-1185">Reference proteome</keyword>
<dbReference type="Pfam" id="PF13416">
    <property type="entry name" value="SBP_bac_8"/>
    <property type="match status" value="1"/>
</dbReference>
<dbReference type="PANTHER" id="PTHR43649">
    <property type="entry name" value="ARABINOSE-BINDING PROTEIN-RELATED"/>
    <property type="match status" value="1"/>
</dbReference>
<organism evidence="7 8">
    <name type="scientific">Paenibacillus alvei</name>
    <name type="common">Bacillus alvei</name>
    <dbReference type="NCBI Taxonomy" id="44250"/>
    <lineage>
        <taxon>Bacteria</taxon>
        <taxon>Bacillati</taxon>
        <taxon>Bacillota</taxon>
        <taxon>Bacilli</taxon>
        <taxon>Bacillales</taxon>
        <taxon>Paenibacillaceae</taxon>
        <taxon>Paenibacillus</taxon>
    </lineage>
</organism>
<comment type="subcellular location">
    <subcellularLocation>
        <location evidence="1">Cell envelope</location>
    </subcellularLocation>
</comment>
<evidence type="ECO:0000256" key="4">
    <source>
        <dbReference type="ARBA" id="ARBA00022729"/>
    </source>
</evidence>
<accession>A0ABT4EHG7</accession>
<evidence type="ECO:0000256" key="6">
    <source>
        <dbReference type="SAM" id="SignalP"/>
    </source>
</evidence>
<keyword evidence="3" id="KW-0813">Transport</keyword>
<proteinExistence type="inferred from homology"/>
<feature type="region of interest" description="Disordered" evidence="5">
    <location>
        <begin position="438"/>
        <end position="470"/>
    </location>
</feature>
<feature type="compositionally biased region" description="Basic and acidic residues" evidence="5">
    <location>
        <begin position="444"/>
        <end position="459"/>
    </location>
</feature>
<gene>
    <name evidence="7" type="ORF">M5X04_28055</name>
</gene>
<comment type="caution">
    <text evidence="7">The sequence shown here is derived from an EMBL/GenBank/DDBJ whole genome shotgun (WGS) entry which is preliminary data.</text>
</comment>
<evidence type="ECO:0000256" key="3">
    <source>
        <dbReference type="ARBA" id="ARBA00022448"/>
    </source>
</evidence>
<name>A0ABT4EHG7_PAEAL</name>
<dbReference type="EMBL" id="JAMDLY010000025">
    <property type="protein sequence ID" value="MCY9533157.1"/>
    <property type="molecule type" value="Genomic_DNA"/>
</dbReference>
<dbReference type="SUPFAM" id="SSF53850">
    <property type="entry name" value="Periplasmic binding protein-like II"/>
    <property type="match status" value="1"/>
</dbReference>
<feature type="chain" id="PRO_5046114585" evidence="6">
    <location>
        <begin position="26"/>
        <end position="470"/>
    </location>
</feature>
<evidence type="ECO:0000256" key="5">
    <source>
        <dbReference type="SAM" id="MobiDB-lite"/>
    </source>
</evidence>
<evidence type="ECO:0000256" key="2">
    <source>
        <dbReference type="ARBA" id="ARBA00008520"/>
    </source>
</evidence>
<protein>
    <submittedName>
        <fullName evidence="7">Extracellular solute-binding protein</fullName>
    </submittedName>
</protein>
<sequence>MVRWKFWKLSALLLAAMLLVSGCLGDKPVLEPLEEGKGKIKVLYYSEESFYRQYGNYFNIKFPDIEFEVVGMEELNSSDDYQEALKKMVEKHKPDVMLLSEDIFETFAEDGKLYGLDDIIAQEKFDLEDFMPGLIERIKSKGGGKLYGLAPSFYTRVLYYNEDLFKEHHIELPNNKMSWKDVLDLARRFSGTGSGEDQVYGYYQEYGNMSNLFQDIVSSSSLKQFDAKGEKLLINADGWKQAFTLATDALRSKAVYMPPKGEEAQFMNNNLFVQGKAAMMMSGTWLAQEIDNRSTYDKKAKKFAWNFVTGPIDPSSPDESAYVNLSEIYTVSADSANKRAAWEFVKFVNGNEMAKAASRSMMGSLPTRMKYKKDIAGKSSDPLYMLKPKSSSAYGWWNKHVPSAFYSTYDGMVQQALEAVIEKKKSVDEAVGELEAKGQAALTKAHEDEKARKAKEKGNESSSTGNGKSG</sequence>
<dbReference type="InterPro" id="IPR006059">
    <property type="entry name" value="SBP"/>
</dbReference>